<protein>
    <recommendedName>
        <fullName evidence="6">HTTM-like domain-containing protein</fullName>
    </recommendedName>
</protein>
<feature type="domain" description="HTTM-like" evidence="6">
    <location>
        <begin position="28"/>
        <end position="306"/>
    </location>
</feature>
<keyword evidence="2 5" id="KW-0812">Transmembrane</keyword>
<feature type="transmembrane region" description="Helical" evidence="5">
    <location>
        <begin position="272"/>
        <end position="295"/>
    </location>
</feature>
<feature type="transmembrane region" description="Helical" evidence="5">
    <location>
        <begin position="180"/>
        <end position="200"/>
    </location>
</feature>
<feature type="transmembrane region" description="Helical" evidence="5">
    <location>
        <begin position="33"/>
        <end position="52"/>
    </location>
</feature>
<evidence type="ECO:0000313" key="8">
    <source>
        <dbReference type="Proteomes" id="UP001597058"/>
    </source>
</evidence>
<comment type="subcellular location">
    <subcellularLocation>
        <location evidence="1">Endomembrane system</location>
        <topology evidence="1">Multi-pass membrane protein</topology>
    </subcellularLocation>
</comment>
<proteinExistence type="predicted"/>
<dbReference type="SMART" id="SM00752">
    <property type="entry name" value="HTTM"/>
    <property type="match status" value="1"/>
</dbReference>
<name>A0ABW3XMM3_9ACTN</name>
<reference evidence="8" key="1">
    <citation type="journal article" date="2019" name="Int. J. Syst. Evol. Microbiol.">
        <title>The Global Catalogue of Microorganisms (GCM) 10K type strain sequencing project: providing services to taxonomists for standard genome sequencing and annotation.</title>
        <authorList>
            <consortium name="The Broad Institute Genomics Platform"/>
            <consortium name="The Broad Institute Genome Sequencing Center for Infectious Disease"/>
            <person name="Wu L."/>
            <person name="Ma J."/>
        </authorList>
    </citation>
    <scope>NUCLEOTIDE SEQUENCE [LARGE SCALE GENOMIC DNA]</scope>
    <source>
        <strain evidence="8">CGMCC 4.7020</strain>
    </source>
</reference>
<evidence type="ECO:0000256" key="4">
    <source>
        <dbReference type="ARBA" id="ARBA00023136"/>
    </source>
</evidence>
<feature type="transmembrane region" description="Helical" evidence="5">
    <location>
        <begin position="238"/>
        <end position="260"/>
    </location>
</feature>
<dbReference type="Proteomes" id="UP001597058">
    <property type="component" value="Unassembled WGS sequence"/>
</dbReference>
<feature type="transmembrane region" description="Helical" evidence="5">
    <location>
        <begin position="141"/>
        <end position="159"/>
    </location>
</feature>
<evidence type="ECO:0000259" key="6">
    <source>
        <dbReference type="SMART" id="SM00752"/>
    </source>
</evidence>
<keyword evidence="3 5" id="KW-1133">Transmembrane helix</keyword>
<dbReference type="InterPro" id="IPR011020">
    <property type="entry name" value="HTTM-like"/>
</dbReference>
<comment type="caution">
    <text evidence="7">The sequence shown here is derived from an EMBL/GenBank/DDBJ whole genome shotgun (WGS) entry which is preliminary data.</text>
</comment>
<evidence type="ECO:0000256" key="5">
    <source>
        <dbReference type="SAM" id="Phobius"/>
    </source>
</evidence>
<evidence type="ECO:0000256" key="1">
    <source>
        <dbReference type="ARBA" id="ARBA00004127"/>
    </source>
</evidence>
<evidence type="ECO:0000313" key="7">
    <source>
        <dbReference type="EMBL" id="MFD1310430.1"/>
    </source>
</evidence>
<dbReference type="EMBL" id="JBHTMM010000053">
    <property type="protein sequence ID" value="MFD1310430.1"/>
    <property type="molecule type" value="Genomic_DNA"/>
</dbReference>
<accession>A0ABW3XMM3</accession>
<dbReference type="RefSeq" id="WP_356012954.1">
    <property type="nucleotide sequence ID" value="NZ_JBHTMM010000053.1"/>
</dbReference>
<dbReference type="PANTHER" id="PTHR39535:SF2">
    <property type="entry name" value="HTTM DOMAIN-CONTAINING PROTEIN"/>
    <property type="match status" value="1"/>
</dbReference>
<feature type="transmembrane region" description="Helical" evidence="5">
    <location>
        <begin position="96"/>
        <end position="121"/>
    </location>
</feature>
<gene>
    <name evidence="7" type="ORF">ACFQ5X_31875</name>
</gene>
<sequence>MTGTTALLGKGWRAGTERLDAMVLRFATRKHRLIGTSLLRVVIGFATILYCLSDYSKRRFLWGPESYNSISTAKSALPRWGFSLFLWGHSTVWFEIVFHAVILVSAAFMIFGGRVLALAQAVLMWSLHNRNQDVLEGGDNLAQILILFMVFTVSNAYFAPGAKRRRAEMRELERPTTSTVLHNLAAFLIVFQTAVLYFAAGYWKITGKVWQDGVAMYYISHITGFQMSATYTHLMNNAFLGTAISYFTIYVELALPFAILSARSWIRKANTLALEGMHLGIMTCMGLVCFGLLMIGADCTCLRDDDYRSIERHFRSVKDRIMKRSRPLLPERGMTPVAMAAGRDGAVDA</sequence>
<keyword evidence="8" id="KW-1185">Reference proteome</keyword>
<organism evidence="7 8">
    <name type="scientific">Streptomyces kaempferi</name>
    <dbReference type="NCBI Taxonomy" id="333725"/>
    <lineage>
        <taxon>Bacteria</taxon>
        <taxon>Bacillati</taxon>
        <taxon>Actinomycetota</taxon>
        <taxon>Actinomycetes</taxon>
        <taxon>Kitasatosporales</taxon>
        <taxon>Streptomycetaceae</taxon>
        <taxon>Streptomyces</taxon>
    </lineage>
</organism>
<evidence type="ECO:0000256" key="2">
    <source>
        <dbReference type="ARBA" id="ARBA00022692"/>
    </source>
</evidence>
<evidence type="ECO:0000256" key="3">
    <source>
        <dbReference type="ARBA" id="ARBA00022989"/>
    </source>
</evidence>
<dbReference type="InterPro" id="IPR052964">
    <property type="entry name" value="Sporulation_signal_mat"/>
</dbReference>
<dbReference type="PANTHER" id="PTHR39535">
    <property type="entry name" value="SPORULATION-DELAYING PROTEIN SDPB"/>
    <property type="match status" value="1"/>
</dbReference>
<keyword evidence="4 5" id="KW-0472">Membrane</keyword>